<name>A0A1U7PR17_9BACI</name>
<feature type="binding site" evidence="8">
    <location>
        <position position="102"/>
    </location>
    <ligand>
        <name>Zn(2+)</name>
        <dbReference type="ChEBI" id="CHEBI:29105"/>
        <note>catalytic</note>
    </ligand>
</feature>
<dbReference type="Pfam" id="PF14437">
    <property type="entry name" value="MafB19-deam"/>
    <property type="match status" value="1"/>
</dbReference>
<dbReference type="PANTHER" id="PTHR11079">
    <property type="entry name" value="CYTOSINE DEAMINASE FAMILY MEMBER"/>
    <property type="match status" value="1"/>
</dbReference>
<proteinExistence type="inferred from homology"/>
<keyword evidence="4 8" id="KW-0479">Metal-binding</keyword>
<evidence type="ECO:0000259" key="9">
    <source>
        <dbReference type="PROSITE" id="PS51747"/>
    </source>
</evidence>
<keyword evidence="5 8" id="KW-0378">Hydrolase</keyword>
<gene>
    <name evidence="8" type="primary">tadA</name>
    <name evidence="10" type="ORF">SAMN05428946_3058</name>
</gene>
<feature type="binding site" evidence="8">
    <location>
        <position position="69"/>
    </location>
    <ligand>
        <name>Zn(2+)</name>
        <dbReference type="ChEBI" id="CHEBI:29105"/>
        <note>catalytic</note>
    </ligand>
</feature>
<evidence type="ECO:0000313" key="10">
    <source>
        <dbReference type="EMBL" id="SIT93473.1"/>
    </source>
</evidence>
<keyword evidence="6 8" id="KW-0862">Zinc</keyword>
<evidence type="ECO:0000256" key="1">
    <source>
        <dbReference type="ARBA" id="ARBA00010669"/>
    </source>
</evidence>
<dbReference type="FunFam" id="3.40.140.10:FF:000005">
    <property type="entry name" value="tRNA-specific adenosine deaminase"/>
    <property type="match status" value="1"/>
</dbReference>
<dbReference type="NCBIfam" id="NF008113">
    <property type="entry name" value="PRK10860.1"/>
    <property type="match status" value="1"/>
</dbReference>
<dbReference type="GO" id="GO:0008270">
    <property type="term" value="F:zinc ion binding"/>
    <property type="evidence" value="ECO:0007669"/>
    <property type="project" value="UniProtKB-UniRule"/>
</dbReference>
<accession>A0A1U7PR17</accession>
<dbReference type="RefSeq" id="WP_076760222.1">
    <property type="nucleotide sequence ID" value="NZ_FTPL01000007.1"/>
</dbReference>
<dbReference type="InterPro" id="IPR028883">
    <property type="entry name" value="tRNA_aden_deaminase"/>
</dbReference>
<dbReference type="PROSITE" id="PS51747">
    <property type="entry name" value="CYT_DCMP_DEAMINASES_2"/>
    <property type="match status" value="1"/>
</dbReference>
<keyword evidence="11" id="KW-1185">Reference proteome</keyword>
<feature type="active site" description="Proton donor" evidence="8">
    <location>
        <position position="71"/>
    </location>
</feature>
<dbReference type="GO" id="GO:0052717">
    <property type="term" value="F:tRNA-specific adenosine-34 deaminase activity"/>
    <property type="evidence" value="ECO:0007669"/>
    <property type="project" value="UniProtKB-UniRule"/>
</dbReference>
<dbReference type="PROSITE" id="PS00903">
    <property type="entry name" value="CYT_DCMP_DEAMINASES_1"/>
    <property type="match status" value="1"/>
</dbReference>
<dbReference type="HAMAP" id="MF_00972">
    <property type="entry name" value="tRNA_aden_deaminase"/>
    <property type="match status" value="1"/>
</dbReference>
<comment type="function">
    <text evidence="8">Catalyzes the deamination of adenosine to inosine at the wobble position 34 of tRNA(Arg2).</text>
</comment>
<evidence type="ECO:0000313" key="11">
    <source>
        <dbReference type="Proteomes" id="UP000187550"/>
    </source>
</evidence>
<dbReference type="AlphaFoldDB" id="A0A1U7PR17"/>
<dbReference type="Proteomes" id="UP000187550">
    <property type="component" value="Unassembled WGS sequence"/>
</dbReference>
<evidence type="ECO:0000256" key="4">
    <source>
        <dbReference type="ARBA" id="ARBA00022723"/>
    </source>
</evidence>
<organism evidence="10 11">
    <name type="scientific">Edaphobacillus lindanitolerans</name>
    <dbReference type="NCBI Taxonomy" id="550447"/>
    <lineage>
        <taxon>Bacteria</taxon>
        <taxon>Bacillati</taxon>
        <taxon>Bacillota</taxon>
        <taxon>Bacilli</taxon>
        <taxon>Bacillales</taxon>
        <taxon>Bacillaceae</taxon>
        <taxon>Edaphobacillus</taxon>
    </lineage>
</organism>
<dbReference type="STRING" id="550447.SAMN05428946_3058"/>
<dbReference type="InterPro" id="IPR002125">
    <property type="entry name" value="CMP_dCMP_dom"/>
</dbReference>
<dbReference type="SUPFAM" id="SSF53927">
    <property type="entry name" value="Cytidine deaminase-like"/>
    <property type="match status" value="1"/>
</dbReference>
<dbReference type="EMBL" id="FTPL01000007">
    <property type="protein sequence ID" value="SIT93473.1"/>
    <property type="molecule type" value="Genomic_DNA"/>
</dbReference>
<dbReference type="Gene3D" id="3.40.140.10">
    <property type="entry name" value="Cytidine Deaminase, domain 2"/>
    <property type="match status" value="1"/>
</dbReference>
<dbReference type="InterPro" id="IPR016192">
    <property type="entry name" value="APOBEC/CMP_deaminase_Zn-bd"/>
</dbReference>
<evidence type="ECO:0000256" key="5">
    <source>
        <dbReference type="ARBA" id="ARBA00022801"/>
    </source>
</evidence>
<comment type="similarity">
    <text evidence="1">Belongs to the cytidine and deoxycytidylate deaminase family. ADAT2 subfamily.</text>
</comment>
<feature type="binding site" evidence="8">
    <location>
        <position position="99"/>
    </location>
    <ligand>
        <name>Zn(2+)</name>
        <dbReference type="ChEBI" id="CHEBI:29105"/>
        <note>catalytic</note>
    </ligand>
</feature>
<evidence type="ECO:0000256" key="8">
    <source>
        <dbReference type="HAMAP-Rule" id="MF_00972"/>
    </source>
</evidence>
<comment type="catalytic activity">
    <reaction evidence="7 8">
        <text>adenosine(34) in tRNA + H2O + H(+) = inosine(34) in tRNA + NH4(+)</text>
        <dbReference type="Rhea" id="RHEA:43168"/>
        <dbReference type="Rhea" id="RHEA-COMP:10373"/>
        <dbReference type="Rhea" id="RHEA-COMP:10374"/>
        <dbReference type="ChEBI" id="CHEBI:15377"/>
        <dbReference type="ChEBI" id="CHEBI:15378"/>
        <dbReference type="ChEBI" id="CHEBI:28938"/>
        <dbReference type="ChEBI" id="CHEBI:74411"/>
        <dbReference type="ChEBI" id="CHEBI:82852"/>
        <dbReference type="EC" id="3.5.4.33"/>
    </reaction>
</comment>
<sequence>MNEENQDQLKNADGTAEAADRRFMSLAIEEARKAERLGEVPIGAVIVKDGEIIARAHNLREQEQQATSHAELAAIEEACRRTGSWRLEDTVLYVTLEPCPMCAGAILQSRIPRIVYGARDPKAGCVDSLYRLLDDPRFNHRCDVTEGVLGEECGALLTEFFRQIRERRKAEKLARREQENRESAGE</sequence>
<dbReference type="OrthoDB" id="9802676at2"/>
<evidence type="ECO:0000256" key="6">
    <source>
        <dbReference type="ARBA" id="ARBA00022833"/>
    </source>
</evidence>
<comment type="subunit">
    <text evidence="2 8">Homodimer.</text>
</comment>
<dbReference type="GO" id="GO:0002100">
    <property type="term" value="P:tRNA wobble adenosine to inosine editing"/>
    <property type="evidence" value="ECO:0007669"/>
    <property type="project" value="UniProtKB-UniRule"/>
</dbReference>
<comment type="cofactor">
    <cofactor evidence="8">
        <name>Zn(2+)</name>
        <dbReference type="ChEBI" id="CHEBI:29105"/>
    </cofactor>
    <text evidence="8">Binds 1 zinc ion per subunit.</text>
</comment>
<keyword evidence="3 8" id="KW-0819">tRNA processing</keyword>
<dbReference type="CDD" id="cd01285">
    <property type="entry name" value="nucleoside_deaminase"/>
    <property type="match status" value="1"/>
</dbReference>
<dbReference type="InterPro" id="IPR016193">
    <property type="entry name" value="Cytidine_deaminase-like"/>
</dbReference>
<dbReference type="InterPro" id="IPR058535">
    <property type="entry name" value="MafB19-deam"/>
</dbReference>
<feature type="domain" description="CMP/dCMP-type deaminase" evidence="9">
    <location>
        <begin position="18"/>
        <end position="127"/>
    </location>
</feature>
<dbReference type="PANTHER" id="PTHR11079:SF202">
    <property type="entry name" value="TRNA-SPECIFIC ADENOSINE DEAMINASE"/>
    <property type="match status" value="1"/>
</dbReference>
<evidence type="ECO:0000256" key="7">
    <source>
        <dbReference type="ARBA" id="ARBA00048045"/>
    </source>
</evidence>
<protein>
    <recommendedName>
        <fullName evidence="8">tRNA-specific adenosine deaminase</fullName>
        <ecNumber evidence="8">3.5.4.33</ecNumber>
    </recommendedName>
</protein>
<evidence type="ECO:0000256" key="3">
    <source>
        <dbReference type="ARBA" id="ARBA00022694"/>
    </source>
</evidence>
<evidence type="ECO:0000256" key="2">
    <source>
        <dbReference type="ARBA" id="ARBA00011738"/>
    </source>
</evidence>
<dbReference type="EC" id="3.5.4.33" evidence="8"/>
<reference evidence="11" key="1">
    <citation type="submission" date="2017-01" db="EMBL/GenBank/DDBJ databases">
        <authorList>
            <person name="Varghese N."/>
            <person name="Submissions S."/>
        </authorList>
    </citation>
    <scope>NUCLEOTIDE SEQUENCE [LARGE SCALE GENOMIC DNA]</scope>
    <source>
        <strain evidence="11">MNA4</strain>
    </source>
</reference>